<keyword evidence="3" id="KW-1185">Reference proteome</keyword>
<dbReference type="AlphaFoldDB" id="A0A364MT40"/>
<gene>
    <name evidence="2" type="ORF">DDE83_008475</name>
</gene>
<name>A0A364MT40_STELY</name>
<feature type="compositionally biased region" description="Low complexity" evidence="1">
    <location>
        <begin position="186"/>
        <end position="199"/>
    </location>
</feature>
<feature type="region of interest" description="Disordered" evidence="1">
    <location>
        <begin position="154"/>
        <end position="280"/>
    </location>
</feature>
<dbReference type="EMBL" id="QGDH01000204">
    <property type="protein sequence ID" value="RAR02760.1"/>
    <property type="molecule type" value="Genomic_DNA"/>
</dbReference>
<dbReference type="Proteomes" id="UP000249619">
    <property type="component" value="Unassembled WGS sequence"/>
</dbReference>
<dbReference type="OrthoDB" id="3798977at2759"/>
<sequence length="489" mass="55001">MPTEPHKHDLLGFPGVEAQHPKCYIRMLWLVASNDRKEFPEFLDNDVCELAVHVNEVVNTLVKDADKRYEELCSDSFLERAAAYILDDKGFGRRIWGQHNEAEVRLQSNLPGARPLWGVKTDGGYEKNDEDNIRLNLRCWMAARIQAKINAPCKDRQREPLKTTKKIQQILPPRPARSRQRRPEQEPSSQLSRSASVSSQPKHNTHLSVPIVDAHSEADSASSSKRAHSDESDSSFSFGPFLGSKTEADFQPKSKEPKRLRRDGSRHESHAGSPPLSSEATLTADASLLSDLSTNITLPDVRNVNITDIDNGDPSSVDQIKKKLQLDLVRFLNNKPDYPGILSEIIPFTKHLYAIGPHRKPCSDLEIDFKNFNRALEHWESLITTITATAGATQSPPDDPLQELAAQGTFEDRVAMLHNCGPRSQIDFPFERWTISLALFFEVVYFIGQFLKVDSTLLEAKTAAGVKEKIRRRSVTSFTFPDVTVLRSS</sequence>
<feature type="compositionally biased region" description="Basic and acidic residues" evidence="1">
    <location>
        <begin position="246"/>
        <end position="270"/>
    </location>
</feature>
<organism evidence="2 3">
    <name type="scientific">Stemphylium lycopersici</name>
    <name type="common">Tomato gray leaf spot disease fungus</name>
    <name type="synonym">Thyrospora lycopersici</name>
    <dbReference type="NCBI Taxonomy" id="183478"/>
    <lineage>
        <taxon>Eukaryota</taxon>
        <taxon>Fungi</taxon>
        <taxon>Dikarya</taxon>
        <taxon>Ascomycota</taxon>
        <taxon>Pezizomycotina</taxon>
        <taxon>Dothideomycetes</taxon>
        <taxon>Pleosporomycetidae</taxon>
        <taxon>Pleosporales</taxon>
        <taxon>Pleosporineae</taxon>
        <taxon>Pleosporaceae</taxon>
        <taxon>Stemphylium</taxon>
    </lineage>
</organism>
<reference evidence="3" key="1">
    <citation type="submission" date="2018-05" db="EMBL/GenBank/DDBJ databases">
        <title>Draft genome sequence of Stemphylium lycopersici strain CIDEFI 213.</title>
        <authorList>
            <person name="Medina R."/>
            <person name="Franco M.E.E."/>
            <person name="Lucentini C.G."/>
            <person name="Saparrat M.C.N."/>
            <person name="Balatti P.A."/>
        </authorList>
    </citation>
    <scope>NUCLEOTIDE SEQUENCE [LARGE SCALE GENOMIC DNA]</scope>
    <source>
        <strain evidence="3">CIDEFI 213</strain>
    </source>
</reference>
<comment type="caution">
    <text evidence="2">The sequence shown here is derived from an EMBL/GenBank/DDBJ whole genome shotgun (WGS) entry which is preliminary data.</text>
</comment>
<protein>
    <submittedName>
        <fullName evidence="2">Stomatin family protein</fullName>
    </submittedName>
</protein>
<proteinExistence type="predicted"/>
<evidence type="ECO:0000313" key="3">
    <source>
        <dbReference type="Proteomes" id="UP000249619"/>
    </source>
</evidence>
<evidence type="ECO:0000313" key="2">
    <source>
        <dbReference type="EMBL" id="RAR02760.1"/>
    </source>
</evidence>
<accession>A0A364MT40</accession>
<evidence type="ECO:0000256" key="1">
    <source>
        <dbReference type="SAM" id="MobiDB-lite"/>
    </source>
</evidence>